<dbReference type="AlphaFoldDB" id="A0A9D4JL95"/>
<evidence type="ECO:0000313" key="2">
    <source>
        <dbReference type="Proteomes" id="UP000828390"/>
    </source>
</evidence>
<sequence>MARLLSQISRDVPNQLKCLPERSEQHSNTHGGVFILVSARYKSDEPEELK</sequence>
<name>A0A9D4JL95_DREPO</name>
<gene>
    <name evidence="1" type="ORF">DPMN_117987</name>
</gene>
<comment type="caution">
    <text evidence="1">The sequence shown here is derived from an EMBL/GenBank/DDBJ whole genome shotgun (WGS) entry which is preliminary data.</text>
</comment>
<dbReference type="EMBL" id="JAIWYP010000005">
    <property type="protein sequence ID" value="KAH3816471.1"/>
    <property type="molecule type" value="Genomic_DNA"/>
</dbReference>
<organism evidence="1 2">
    <name type="scientific">Dreissena polymorpha</name>
    <name type="common">Zebra mussel</name>
    <name type="synonym">Mytilus polymorpha</name>
    <dbReference type="NCBI Taxonomy" id="45954"/>
    <lineage>
        <taxon>Eukaryota</taxon>
        <taxon>Metazoa</taxon>
        <taxon>Spiralia</taxon>
        <taxon>Lophotrochozoa</taxon>
        <taxon>Mollusca</taxon>
        <taxon>Bivalvia</taxon>
        <taxon>Autobranchia</taxon>
        <taxon>Heteroconchia</taxon>
        <taxon>Euheterodonta</taxon>
        <taxon>Imparidentia</taxon>
        <taxon>Neoheterodontei</taxon>
        <taxon>Myida</taxon>
        <taxon>Dreissenoidea</taxon>
        <taxon>Dreissenidae</taxon>
        <taxon>Dreissena</taxon>
    </lineage>
</organism>
<keyword evidence="2" id="KW-1185">Reference proteome</keyword>
<evidence type="ECO:0000313" key="1">
    <source>
        <dbReference type="EMBL" id="KAH3816471.1"/>
    </source>
</evidence>
<accession>A0A9D4JL95</accession>
<dbReference type="Proteomes" id="UP000828390">
    <property type="component" value="Unassembled WGS sequence"/>
</dbReference>
<reference evidence="1" key="2">
    <citation type="submission" date="2020-11" db="EMBL/GenBank/DDBJ databases">
        <authorList>
            <person name="McCartney M.A."/>
            <person name="Auch B."/>
            <person name="Kono T."/>
            <person name="Mallez S."/>
            <person name="Becker A."/>
            <person name="Gohl D.M."/>
            <person name="Silverstein K.A.T."/>
            <person name="Koren S."/>
            <person name="Bechman K.B."/>
            <person name="Herman A."/>
            <person name="Abrahante J.E."/>
            <person name="Garbe J."/>
        </authorList>
    </citation>
    <scope>NUCLEOTIDE SEQUENCE</scope>
    <source>
        <strain evidence="1">Duluth1</strain>
        <tissue evidence="1">Whole animal</tissue>
    </source>
</reference>
<proteinExistence type="predicted"/>
<protein>
    <submittedName>
        <fullName evidence="1">Uncharacterized protein</fullName>
    </submittedName>
</protein>
<reference evidence="1" key="1">
    <citation type="journal article" date="2019" name="bioRxiv">
        <title>The Genome of the Zebra Mussel, Dreissena polymorpha: A Resource for Invasive Species Research.</title>
        <authorList>
            <person name="McCartney M.A."/>
            <person name="Auch B."/>
            <person name="Kono T."/>
            <person name="Mallez S."/>
            <person name="Zhang Y."/>
            <person name="Obille A."/>
            <person name="Becker A."/>
            <person name="Abrahante J.E."/>
            <person name="Garbe J."/>
            <person name="Badalamenti J.P."/>
            <person name="Herman A."/>
            <person name="Mangelson H."/>
            <person name="Liachko I."/>
            <person name="Sullivan S."/>
            <person name="Sone E.D."/>
            <person name="Koren S."/>
            <person name="Silverstein K.A.T."/>
            <person name="Beckman K.B."/>
            <person name="Gohl D.M."/>
        </authorList>
    </citation>
    <scope>NUCLEOTIDE SEQUENCE</scope>
    <source>
        <strain evidence="1">Duluth1</strain>
        <tissue evidence="1">Whole animal</tissue>
    </source>
</reference>